<reference evidence="1 2" key="1">
    <citation type="journal article" date="2022" name="Front. Cell. Infect. Microbiol.">
        <title>The Genomes of Two Strains of Taenia crassiceps the Animal Model for the Study of Human Cysticercosis.</title>
        <authorList>
            <person name="Bobes R.J."/>
            <person name="Estrada K."/>
            <person name="Rios-Valencia D.G."/>
            <person name="Calderon-Gallegos A."/>
            <person name="de la Torre P."/>
            <person name="Carrero J.C."/>
            <person name="Sanchez-Flores A."/>
            <person name="Laclette J.P."/>
        </authorList>
    </citation>
    <scope>NUCLEOTIDE SEQUENCE [LARGE SCALE GENOMIC DNA]</scope>
    <source>
        <strain evidence="1">WFUcys</strain>
    </source>
</reference>
<dbReference type="EMBL" id="JAKROA010000001">
    <property type="protein sequence ID" value="KAL5112925.1"/>
    <property type="molecule type" value="Genomic_DNA"/>
</dbReference>
<organism evidence="1 2">
    <name type="scientific">Taenia crassiceps</name>
    <dbReference type="NCBI Taxonomy" id="6207"/>
    <lineage>
        <taxon>Eukaryota</taxon>
        <taxon>Metazoa</taxon>
        <taxon>Spiralia</taxon>
        <taxon>Lophotrochozoa</taxon>
        <taxon>Platyhelminthes</taxon>
        <taxon>Cestoda</taxon>
        <taxon>Eucestoda</taxon>
        <taxon>Cyclophyllidea</taxon>
        <taxon>Taeniidae</taxon>
        <taxon>Taenia</taxon>
    </lineage>
</organism>
<accession>A0ABR4QTG9</accession>
<protein>
    <submittedName>
        <fullName evidence="1">Cobalamin trafficking protein CblD</fullName>
    </submittedName>
</protein>
<evidence type="ECO:0000313" key="1">
    <source>
        <dbReference type="EMBL" id="KAL5112925.1"/>
    </source>
</evidence>
<dbReference type="PANTHER" id="PTHR13192">
    <property type="entry name" value="MY011 PROTEIN"/>
    <property type="match status" value="1"/>
</dbReference>
<name>A0ABR4QTG9_9CEST</name>
<dbReference type="Pfam" id="PF10229">
    <property type="entry name" value="MMADHC"/>
    <property type="match status" value="1"/>
</dbReference>
<comment type="caution">
    <text evidence="1">The sequence shown here is derived from an EMBL/GenBank/DDBJ whole genome shotgun (WGS) entry which is preliminary data.</text>
</comment>
<proteinExistence type="predicted"/>
<sequence>MEFDTETQSLVPVIDTSAIECIVCACPQLIKLDLMNLFPSKSFSEAKMTTIIFRHQMEVKEVGSIEHVYEIFIRFAIDICVSLKNSGYWADFIHPTSGIPYLGFHEEPTIARLNRRSTNFHFVVDNKGCCKILRSRQFDKHMFIGMIFTDAPKDHLILTHLPSIWK</sequence>
<evidence type="ECO:0000313" key="2">
    <source>
        <dbReference type="Proteomes" id="UP001651158"/>
    </source>
</evidence>
<keyword evidence="2" id="KW-1185">Reference proteome</keyword>
<dbReference type="PANTHER" id="PTHR13192:SF3">
    <property type="entry name" value="COBALAMIN TRAFFICKING PROTEIN CBLD"/>
    <property type="match status" value="1"/>
</dbReference>
<dbReference type="Proteomes" id="UP001651158">
    <property type="component" value="Unassembled WGS sequence"/>
</dbReference>
<dbReference type="InterPro" id="IPR019362">
    <property type="entry name" value="MMADHC"/>
</dbReference>
<gene>
    <name evidence="1" type="ORF">TcWFU_009390</name>
</gene>